<evidence type="ECO:0000256" key="4">
    <source>
        <dbReference type="ARBA" id="ARBA00023065"/>
    </source>
</evidence>
<reference evidence="8 9" key="1">
    <citation type="submission" date="2018-02" db="EMBL/GenBank/DDBJ databases">
        <title>Genomic Encyclopedia of Archaeal and Bacterial Type Strains, Phase II (KMG-II): from individual species to whole genera.</title>
        <authorList>
            <person name="Goeker M."/>
        </authorList>
    </citation>
    <scope>NUCLEOTIDE SEQUENCE [LARGE SCALE GENOMIC DNA]</scope>
    <source>
        <strain evidence="8 9">DSM 29526</strain>
    </source>
</reference>
<organism evidence="8 9">
    <name type="scientific">Neolewinella xylanilytica</name>
    <dbReference type="NCBI Taxonomy" id="1514080"/>
    <lineage>
        <taxon>Bacteria</taxon>
        <taxon>Pseudomonadati</taxon>
        <taxon>Bacteroidota</taxon>
        <taxon>Saprospiria</taxon>
        <taxon>Saprospirales</taxon>
        <taxon>Lewinellaceae</taxon>
        <taxon>Neolewinella</taxon>
    </lineage>
</organism>
<keyword evidence="7" id="KW-1003">Cell membrane</keyword>
<dbReference type="OrthoDB" id="9802471at2"/>
<evidence type="ECO:0000256" key="3">
    <source>
        <dbReference type="ARBA" id="ARBA00022781"/>
    </source>
</evidence>
<dbReference type="SUPFAM" id="SSF47928">
    <property type="entry name" value="N-terminal domain of the delta subunit of the F1F0-ATP synthase"/>
    <property type="match status" value="1"/>
</dbReference>
<dbReference type="PRINTS" id="PR00125">
    <property type="entry name" value="ATPASEDELTA"/>
</dbReference>
<comment type="similarity">
    <text evidence="7">Belongs to the ATPase delta chain family.</text>
</comment>
<keyword evidence="5 7" id="KW-0472">Membrane</keyword>
<dbReference type="Proteomes" id="UP000237662">
    <property type="component" value="Unassembled WGS sequence"/>
</dbReference>
<keyword evidence="3 7" id="KW-0375">Hydrogen ion transport</keyword>
<dbReference type="RefSeq" id="WP_104420732.1">
    <property type="nucleotide sequence ID" value="NZ_PTJC01000006.1"/>
</dbReference>
<keyword evidence="7" id="KW-0139">CF(1)</keyword>
<sequence>MTNSRVASRYAQSLIELAQERDQLEVIKADVDTLLAMGKNRDFALLLSSPVVNPSKKQAVLTQLLDKANAQQLTRLYVKLLIDKGREVDMLGILREFISQYKTIKHISTVKMTSAAPLTADTLAAVKRQLVASGKTEATIDLQTQINPDLIGGFILEFDGKVYDASVSHKLKNMKDELRKPNLYVNQITE</sequence>
<dbReference type="InterPro" id="IPR026015">
    <property type="entry name" value="ATP_synth_OSCP/delta_N_sf"/>
</dbReference>
<dbReference type="PANTHER" id="PTHR11910">
    <property type="entry name" value="ATP SYNTHASE DELTA CHAIN"/>
    <property type="match status" value="1"/>
</dbReference>
<comment type="subcellular location">
    <subcellularLocation>
        <location evidence="7">Cell membrane</location>
        <topology evidence="7">Peripheral membrane protein</topology>
    </subcellularLocation>
    <subcellularLocation>
        <location evidence="1">Membrane</location>
    </subcellularLocation>
</comment>
<evidence type="ECO:0000256" key="1">
    <source>
        <dbReference type="ARBA" id="ARBA00004370"/>
    </source>
</evidence>
<dbReference type="EMBL" id="PTJC01000006">
    <property type="protein sequence ID" value="PPK86287.1"/>
    <property type="molecule type" value="Genomic_DNA"/>
</dbReference>
<evidence type="ECO:0000256" key="5">
    <source>
        <dbReference type="ARBA" id="ARBA00023136"/>
    </source>
</evidence>
<evidence type="ECO:0000313" key="9">
    <source>
        <dbReference type="Proteomes" id="UP000237662"/>
    </source>
</evidence>
<keyword evidence="4 7" id="KW-0406">Ion transport</keyword>
<dbReference type="NCBIfam" id="TIGR01145">
    <property type="entry name" value="ATP_synt_delta"/>
    <property type="match status" value="1"/>
</dbReference>
<protein>
    <recommendedName>
        <fullName evidence="7">ATP synthase subunit delta</fullName>
    </recommendedName>
    <alternativeName>
        <fullName evidence="7">ATP synthase F(1) sector subunit delta</fullName>
    </alternativeName>
    <alternativeName>
        <fullName evidence="7">F-type ATPase subunit delta</fullName>
        <shortName evidence="7">F-ATPase subunit delta</shortName>
    </alternativeName>
</protein>
<dbReference type="Pfam" id="PF00213">
    <property type="entry name" value="OSCP"/>
    <property type="match status" value="1"/>
</dbReference>
<dbReference type="AlphaFoldDB" id="A0A2S6I537"/>
<evidence type="ECO:0000256" key="7">
    <source>
        <dbReference type="HAMAP-Rule" id="MF_01416"/>
    </source>
</evidence>
<dbReference type="Gene3D" id="1.10.520.20">
    <property type="entry name" value="N-terminal domain of the delta subunit of the F1F0-ATP synthase"/>
    <property type="match status" value="1"/>
</dbReference>
<evidence type="ECO:0000256" key="6">
    <source>
        <dbReference type="ARBA" id="ARBA00023310"/>
    </source>
</evidence>
<dbReference type="GO" id="GO:0005886">
    <property type="term" value="C:plasma membrane"/>
    <property type="evidence" value="ECO:0007669"/>
    <property type="project" value="UniProtKB-SubCell"/>
</dbReference>
<evidence type="ECO:0000256" key="2">
    <source>
        <dbReference type="ARBA" id="ARBA00022448"/>
    </source>
</evidence>
<dbReference type="GO" id="GO:0045259">
    <property type="term" value="C:proton-transporting ATP synthase complex"/>
    <property type="evidence" value="ECO:0007669"/>
    <property type="project" value="UniProtKB-KW"/>
</dbReference>
<gene>
    <name evidence="7" type="primary">atpH</name>
    <name evidence="8" type="ORF">CLV84_3210</name>
</gene>
<dbReference type="InterPro" id="IPR000711">
    <property type="entry name" value="ATPase_OSCP/dsu"/>
</dbReference>
<proteinExistence type="inferred from homology"/>
<keyword evidence="2 7" id="KW-0813">Transport</keyword>
<evidence type="ECO:0000313" key="8">
    <source>
        <dbReference type="EMBL" id="PPK86287.1"/>
    </source>
</evidence>
<dbReference type="HAMAP" id="MF_01416">
    <property type="entry name" value="ATP_synth_delta_bact"/>
    <property type="match status" value="1"/>
</dbReference>
<comment type="caution">
    <text evidence="8">The sequence shown here is derived from an EMBL/GenBank/DDBJ whole genome shotgun (WGS) entry which is preliminary data.</text>
</comment>
<dbReference type="GO" id="GO:0046933">
    <property type="term" value="F:proton-transporting ATP synthase activity, rotational mechanism"/>
    <property type="evidence" value="ECO:0007669"/>
    <property type="project" value="UniProtKB-UniRule"/>
</dbReference>
<accession>A0A2S6I537</accession>
<comment type="function">
    <text evidence="7">This protein is part of the stalk that links CF(0) to CF(1). It either transmits conformational changes from CF(0) to CF(1) or is implicated in proton conduction.</text>
</comment>
<name>A0A2S6I537_9BACT</name>
<comment type="function">
    <text evidence="7">F(1)F(0) ATP synthase produces ATP from ADP in the presence of a proton or sodium gradient. F-type ATPases consist of two structural domains, F(1) containing the extramembraneous catalytic core and F(0) containing the membrane proton channel, linked together by a central stalk and a peripheral stalk. During catalysis, ATP synthesis in the catalytic domain of F(1) is coupled via a rotary mechanism of the central stalk subunits to proton translocation.</text>
</comment>
<keyword evidence="9" id="KW-1185">Reference proteome</keyword>
<keyword evidence="6 7" id="KW-0066">ATP synthesis</keyword>